<feature type="transmembrane region" description="Helical" evidence="5">
    <location>
        <begin position="166"/>
        <end position="189"/>
    </location>
</feature>
<evidence type="ECO:0000256" key="2">
    <source>
        <dbReference type="ARBA" id="ARBA00022692"/>
    </source>
</evidence>
<dbReference type="KEGG" id="haad:MW046_07910"/>
<evidence type="ECO:0000313" key="8">
    <source>
        <dbReference type="Proteomes" id="UP000831768"/>
    </source>
</evidence>
<feature type="transmembrane region" description="Helical" evidence="5">
    <location>
        <begin position="25"/>
        <end position="44"/>
    </location>
</feature>
<dbReference type="AlphaFoldDB" id="A0A8U0A1M9"/>
<dbReference type="InterPro" id="IPR007016">
    <property type="entry name" value="O-antigen_ligase-rel_domated"/>
</dbReference>
<feature type="transmembrane region" description="Helical" evidence="5">
    <location>
        <begin position="141"/>
        <end position="160"/>
    </location>
</feature>
<feature type="transmembrane region" description="Helical" evidence="5">
    <location>
        <begin position="489"/>
        <end position="510"/>
    </location>
</feature>
<feature type="transmembrane region" description="Helical" evidence="5">
    <location>
        <begin position="285"/>
        <end position="302"/>
    </location>
</feature>
<protein>
    <recommendedName>
        <fullName evidence="6">O-antigen ligase-related domain-containing protein</fullName>
    </recommendedName>
</protein>
<dbReference type="RefSeq" id="WP_247992576.1">
    <property type="nucleotide sequence ID" value="NZ_CP096019.1"/>
</dbReference>
<sequence length="533" mass="56208">MSYTVVRNSLLSFFSDPPGTVTERGMLLSALSLTVLLVGVVPLVTLITGFPLLAVVAIAGVVYAGWAVLTDNFLEGLCSGVIVLCTFQAEIPIAGISRGGQLGAYTLEIMLVDVAAVPLAVLLLVWTSARFRLPTDRSARIAGYALAGLVVWATIAAVMGDGPSTMMGLFFSVAQLRHLLLFGIAMVIGRYVGLRTVTYSLLIAVGGHVLFAIAEVFNRGSFGLSYLGEASGYGFETFYIGPIAVTASTYAGGFAGIARILTALLLLVIPIAVERVIRGSNWQQVLSLGFITGGVFLLRVSATDSGWAAFLLTVPLMIGSVAYIHRTAEEDGLGLYDYARGYATTVGAGLLSCLLFFSRTASQEAPEPEPAPEPVDGSGMLSRIDSEIIISMLDAVPLINTGNLSIRVQQYVAALEIGITNPLFGIGGMNFSLVAQSYGVSRAISMHNVYLSFLVGTGIPGILLFVTSLLAVLVVAVKNAVTAIDEDRLLWAMIACGMLGFHAINFWIAAGEIGKVAYMTFWMLAGAVVGSTK</sequence>
<dbReference type="GO" id="GO:0016020">
    <property type="term" value="C:membrane"/>
    <property type="evidence" value="ECO:0007669"/>
    <property type="project" value="UniProtKB-SubCell"/>
</dbReference>
<accession>A0A8U0A1M9</accession>
<organism evidence="7 8">
    <name type="scientific">Halocatena salina</name>
    <dbReference type="NCBI Taxonomy" id="2934340"/>
    <lineage>
        <taxon>Archaea</taxon>
        <taxon>Methanobacteriati</taxon>
        <taxon>Methanobacteriota</taxon>
        <taxon>Stenosarchaea group</taxon>
        <taxon>Halobacteria</taxon>
        <taxon>Halobacteriales</taxon>
        <taxon>Natronomonadaceae</taxon>
        <taxon>Halocatena</taxon>
    </lineage>
</organism>
<evidence type="ECO:0000256" key="5">
    <source>
        <dbReference type="SAM" id="Phobius"/>
    </source>
</evidence>
<dbReference type="Pfam" id="PF04932">
    <property type="entry name" value="Wzy_C"/>
    <property type="match status" value="1"/>
</dbReference>
<proteinExistence type="predicted"/>
<keyword evidence="2 5" id="KW-0812">Transmembrane</keyword>
<dbReference type="EMBL" id="CP096019">
    <property type="protein sequence ID" value="UPM41897.1"/>
    <property type="molecule type" value="Genomic_DNA"/>
</dbReference>
<feature type="transmembrane region" description="Helical" evidence="5">
    <location>
        <begin position="196"/>
        <end position="217"/>
    </location>
</feature>
<comment type="subcellular location">
    <subcellularLocation>
        <location evidence="1">Membrane</location>
        <topology evidence="1">Multi-pass membrane protein</topology>
    </subcellularLocation>
</comment>
<dbReference type="GeneID" id="71927963"/>
<keyword evidence="3 5" id="KW-1133">Transmembrane helix</keyword>
<feature type="domain" description="O-antigen ligase-related" evidence="6">
    <location>
        <begin position="298"/>
        <end position="466"/>
    </location>
</feature>
<evidence type="ECO:0000256" key="4">
    <source>
        <dbReference type="ARBA" id="ARBA00023136"/>
    </source>
</evidence>
<keyword evidence="4 5" id="KW-0472">Membrane</keyword>
<feature type="transmembrane region" description="Helical" evidence="5">
    <location>
        <begin position="449"/>
        <end position="477"/>
    </location>
</feature>
<evidence type="ECO:0000259" key="6">
    <source>
        <dbReference type="Pfam" id="PF04932"/>
    </source>
</evidence>
<feature type="transmembrane region" description="Helical" evidence="5">
    <location>
        <begin position="50"/>
        <end position="69"/>
    </location>
</feature>
<evidence type="ECO:0000313" key="7">
    <source>
        <dbReference type="EMBL" id="UPM41897.1"/>
    </source>
</evidence>
<dbReference type="Proteomes" id="UP000831768">
    <property type="component" value="Chromosome"/>
</dbReference>
<evidence type="ECO:0000256" key="3">
    <source>
        <dbReference type="ARBA" id="ARBA00022989"/>
    </source>
</evidence>
<keyword evidence="8" id="KW-1185">Reference proteome</keyword>
<feature type="transmembrane region" description="Helical" evidence="5">
    <location>
        <begin position="250"/>
        <end position="273"/>
    </location>
</feature>
<evidence type="ECO:0000256" key="1">
    <source>
        <dbReference type="ARBA" id="ARBA00004141"/>
    </source>
</evidence>
<gene>
    <name evidence="7" type="ORF">MW046_07910</name>
</gene>
<feature type="transmembrane region" description="Helical" evidence="5">
    <location>
        <begin position="109"/>
        <end position="129"/>
    </location>
</feature>
<name>A0A8U0A1M9_9EURY</name>
<feature type="transmembrane region" description="Helical" evidence="5">
    <location>
        <begin position="308"/>
        <end position="326"/>
    </location>
</feature>
<reference evidence="7" key="1">
    <citation type="submission" date="2022-04" db="EMBL/GenBank/DDBJ databases">
        <title>Halocatena sp. nov., isolated from a salt lake.</title>
        <authorList>
            <person name="Cui H.-L."/>
        </authorList>
    </citation>
    <scope>NUCLEOTIDE SEQUENCE</scope>
    <source>
        <strain evidence="7">AD-1</strain>
    </source>
</reference>